<sequence length="735" mass="86438">MDNDVRLGKILKEQQNRNERGNDSKFDSRTTMFICNKWDQIAVGESEDVYKSVITRLRSNWPNFREQQLYKFSVKNLSKNKGKTYDLERFQESFMNFLKSSLKQVLIEHLRWCRRLLDEIIHISNSDHHTSGMEETSRREFLREQKFELDRVKIEAIKIKENFESRLEIIQVELAKNLHRHVQNYKVKRKILREVEENCRNFDEGNPGKQMRQIIRRKIREELTFFCNSPGNNIQQCLEKVYKEVVLHLDEIQKKFDVVNRKLDGTQESNQNLLEWFIFQSIKLHLSAMGMWTYRKALNISKALKIEFLVTGISSLLKKASEAVHSDDYKGNRKDFIIQSTGKVIDKLTEDGMKIFLKELYFRDIERSFAQAFNDMLDQQIVNEKTYLSTLVDKTTSVVLYSYDEVQSQCKQISKSITEFLLQQVSQETIPYENVKVIKEMATGNFSTIHKIEEKINNDVRLCVMKEIKAVDPYGYLEIYEKLRCNSKFRIALYLTALASVTKRLLFRTLDNRNVLKIYGFTVKYDNKDEEKDIRPCVIMESCEVSLTSQWENEIPCSKRQPDSADFKASLLTYLQFSIEICEGLIFLHESGLAHKNLKLENILVAKNETTTIKIAFYEELQVAKDDSRDIIYVAPEIISRDMEKIVSQTDDVYSLGIIMWEMWYHERAFDSIASQTNIRKFLEEGGRPPFSSEISEEIKETIKTCWDQTPLKRPPCKEIKVKLAQVLAQHSQRM</sequence>
<evidence type="ECO:0000313" key="3">
    <source>
        <dbReference type="Proteomes" id="UP001217089"/>
    </source>
</evidence>
<comment type="caution">
    <text evidence="2">The sequence shown here is derived from an EMBL/GenBank/DDBJ whole genome shotgun (WGS) entry which is preliminary data.</text>
</comment>
<dbReference type="Proteomes" id="UP001217089">
    <property type="component" value="Unassembled WGS sequence"/>
</dbReference>
<dbReference type="SUPFAM" id="SSF56112">
    <property type="entry name" value="Protein kinase-like (PK-like)"/>
    <property type="match status" value="1"/>
</dbReference>
<dbReference type="EMBL" id="JARBDR010000018">
    <property type="protein sequence ID" value="KAJ8322060.1"/>
    <property type="molecule type" value="Genomic_DNA"/>
</dbReference>
<name>A0ABQ9G0K9_TEGGR</name>
<dbReference type="Pfam" id="PF07714">
    <property type="entry name" value="PK_Tyr_Ser-Thr"/>
    <property type="match status" value="1"/>
</dbReference>
<dbReference type="InterPro" id="IPR000719">
    <property type="entry name" value="Prot_kinase_dom"/>
</dbReference>
<gene>
    <name evidence="2" type="ORF">KUTeg_000531</name>
</gene>
<feature type="domain" description="Protein kinase" evidence="1">
    <location>
        <begin position="435"/>
        <end position="728"/>
    </location>
</feature>
<dbReference type="InterPro" id="IPR001245">
    <property type="entry name" value="Ser-Thr/Tyr_kinase_cat_dom"/>
</dbReference>
<evidence type="ECO:0000313" key="2">
    <source>
        <dbReference type="EMBL" id="KAJ8322060.1"/>
    </source>
</evidence>
<evidence type="ECO:0000259" key="1">
    <source>
        <dbReference type="PROSITE" id="PS50011"/>
    </source>
</evidence>
<dbReference type="PANTHER" id="PTHR26392">
    <property type="entry name" value="MITOGEN-ACTIVATED PROTEIN KINASE KINASE KINASE 7-RELATED"/>
    <property type="match status" value="1"/>
</dbReference>
<dbReference type="PROSITE" id="PS50011">
    <property type="entry name" value="PROTEIN_KINASE_DOM"/>
    <property type="match status" value="1"/>
</dbReference>
<accession>A0ABQ9G0K9</accession>
<dbReference type="PANTHER" id="PTHR26392:SF92">
    <property type="entry name" value="PROTEIN KINASE DOMAIN-CONTAINING PROTEIN"/>
    <property type="match status" value="1"/>
</dbReference>
<protein>
    <recommendedName>
        <fullName evidence="1">Protein kinase domain-containing protein</fullName>
    </recommendedName>
</protein>
<keyword evidence="3" id="KW-1185">Reference proteome</keyword>
<dbReference type="InterPro" id="IPR011009">
    <property type="entry name" value="Kinase-like_dom_sf"/>
</dbReference>
<reference evidence="2 3" key="1">
    <citation type="submission" date="2022-12" db="EMBL/GenBank/DDBJ databases">
        <title>Chromosome-level genome of Tegillarca granosa.</title>
        <authorList>
            <person name="Kim J."/>
        </authorList>
    </citation>
    <scope>NUCLEOTIDE SEQUENCE [LARGE SCALE GENOMIC DNA]</scope>
    <source>
        <strain evidence="2">Teg-2019</strain>
        <tissue evidence="2">Adductor muscle</tissue>
    </source>
</reference>
<dbReference type="Gene3D" id="1.10.510.10">
    <property type="entry name" value="Transferase(Phosphotransferase) domain 1"/>
    <property type="match status" value="1"/>
</dbReference>
<organism evidence="2 3">
    <name type="scientific">Tegillarca granosa</name>
    <name type="common">Malaysian cockle</name>
    <name type="synonym">Anadara granosa</name>
    <dbReference type="NCBI Taxonomy" id="220873"/>
    <lineage>
        <taxon>Eukaryota</taxon>
        <taxon>Metazoa</taxon>
        <taxon>Spiralia</taxon>
        <taxon>Lophotrochozoa</taxon>
        <taxon>Mollusca</taxon>
        <taxon>Bivalvia</taxon>
        <taxon>Autobranchia</taxon>
        <taxon>Pteriomorphia</taxon>
        <taxon>Arcoida</taxon>
        <taxon>Arcoidea</taxon>
        <taxon>Arcidae</taxon>
        <taxon>Tegillarca</taxon>
    </lineage>
</organism>
<proteinExistence type="predicted"/>